<proteinExistence type="predicted"/>
<gene>
    <name evidence="1" type="ORF">SK128_019601</name>
</gene>
<reference evidence="1 2" key="1">
    <citation type="submission" date="2023-11" db="EMBL/GenBank/DDBJ databases">
        <title>Halocaridina rubra genome assembly.</title>
        <authorList>
            <person name="Smith C."/>
        </authorList>
    </citation>
    <scope>NUCLEOTIDE SEQUENCE [LARGE SCALE GENOMIC DNA]</scope>
    <source>
        <strain evidence="1">EP-1</strain>
        <tissue evidence="1">Whole</tissue>
    </source>
</reference>
<dbReference type="Proteomes" id="UP001381693">
    <property type="component" value="Unassembled WGS sequence"/>
</dbReference>
<keyword evidence="2" id="KW-1185">Reference proteome</keyword>
<organism evidence="1 2">
    <name type="scientific">Halocaridina rubra</name>
    <name type="common">Hawaiian red shrimp</name>
    <dbReference type="NCBI Taxonomy" id="373956"/>
    <lineage>
        <taxon>Eukaryota</taxon>
        <taxon>Metazoa</taxon>
        <taxon>Ecdysozoa</taxon>
        <taxon>Arthropoda</taxon>
        <taxon>Crustacea</taxon>
        <taxon>Multicrustacea</taxon>
        <taxon>Malacostraca</taxon>
        <taxon>Eumalacostraca</taxon>
        <taxon>Eucarida</taxon>
        <taxon>Decapoda</taxon>
        <taxon>Pleocyemata</taxon>
        <taxon>Caridea</taxon>
        <taxon>Atyoidea</taxon>
        <taxon>Atyidae</taxon>
        <taxon>Halocaridina</taxon>
    </lineage>
</organism>
<accession>A0AAN8ZRQ8</accession>
<name>A0AAN8ZRQ8_HALRR</name>
<evidence type="ECO:0000313" key="1">
    <source>
        <dbReference type="EMBL" id="KAK7065796.1"/>
    </source>
</evidence>
<sequence>MYTSALTHVRKQPRVSSSRFTVKMHIRIHLFFLVYVLDSDRGNNNFKSFTRKGGCGRSLKL</sequence>
<protein>
    <submittedName>
        <fullName evidence="1">Uncharacterized protein</fullName>
    </submittedName>
</protein>
<dbReference type="AlphaFoldDB" id="A0AAN8ZRQ8"/>
<comment type="caution">
    <text evidence="1">The sequence shown here is derived from an EMBL/GenBank/DDBJ whole genome shotgun (WGS) entry which is preliminary data.</text>
</comment>
<evidence type="ECO:0000313" key="2">
    <source>
        <dbReference type="Proteomes" id="UP001381693"/>
    </source>
</evidence>
<dbReference type="EMBL" id="JAXCGZ010019853">
    <property type="protein sequence ID" value="KAK7065796.1"/>
    <property type="molecule type" value="Genomic_DNA"/>
</dbReference>